<sequence>AAVTDQELRKLGRRDLLELLVAQGREQEALKKELEEAAAKRCGELEMSARQKADAYWQEVSSRLQSFYQEHEALKELLAQGGHP</sequence>
<organism evidence="1 2">
    <name type="scientific">Candidatus Lachnoclostridium stercoripullorum</name>
    <dbReference type="NCBI Taxonomy" id="2838635"/>
    <lineage>
        <taxon>Bacteria</taxon>
        <taxon>Bacillati</taxon>
        <taxon>Bacillota</taxon>
        <taxon>Clostridia</taxon>
        <taxon>Lachnospirales</taxon>
        <taxon>Lachnospiraceae</taxon>
    </lineage>
</organism>
<reference evidence="1" key="2">
    <citation type="submission" date="2021-04" db="EMBL/GenBank/DDBJ databases">
        <authorList>
            <person name="Gilroy R."/>
        </authorList>
    </citation>
    <scope>NUCLEOTIDE SEQUENCE</scope>
    <source>
        <strain evidence="1">ChiGjej4B4-12881</strain>
    </source>
</reference>
<name>A0A9D1W566_9FIRM</name>
<reference evidence="1" key="1">
    <citation type="journal article" date="2021" name="PeerJ">
        <title>Extensive microbial diversity within the chicken gut microbiome revealed by metagenomics and culture.</title>
        <authorList>
            <person name="Gilroy R."/>
            <person name="Ravi A."/>
            <person name="Getino M."/>
            <person name="Pursley I."/>
            <person name="Horton D.L."/>
            <person name="Alikhan N.F."/>
            <person name="Baker D."/>
            <person name="Gharbi K."/>
            <person name="Hall N."/>
            <person name="Watson M."/>
            <person name="Adriaenssens E.M."/>
            <person name="Foster-Nyarko E."/>
            <person name="Jarju S."/>
            <person name="Secka A."/>
            <person name="Antonio M."/>
            <person name="Oren A."/>
            <person name="Chaudhuri R.R."/>
            <person name="La Ragione R."/>
            <person name="Hildebrand F."/>
            <person name="Pallen M.J."/>
        </authorList>
    </citation>
    <scope>NUCLEOTIDE SEQUENCE</scope>
    <source>
        <strain evidence="1">ChiGjej4B4-12881</strain>
    </source>
</reference>
<evidence type="ECO:0000313" key="2">
    <source>
        <dbReference type="Proteomes" id="UP000886780"/>
    </source>
</evidence>
<evidence type="ECO:0000313" key="1">
    <source>
        <dbReference type="EMBL" id="HIX52594.1"/>
    </source>
</evidence>
<proteinExistence type="predicted"/>
<gene>
    <name evidence="1" type="ORF">IAA28_07300</name>
</gene>
<dbReference type="Proteomes" id="UP000886780">
    <property type="component" value="Unassembled WGS sequence"/>
</dbReference>
<protein>
    <submittedName>
        <fullName evidence="1">Uncharacterized protein</fullName>
    </submittedName>
</protein>
<dbReference type="AlphaFoldDB" id="A0A9D1W566"/>
<accession>A0A9D1W566</accession>
<feature type="non-terminal residue" evidence="1">
    <location>
        <position position="1"/>
    </location>
</feature>
<comment type="caution">
    <text evidence="1">The sequence shown here is derived from an EMBL/GenBank/DDBJ whole genome shotgun (WGS) entry which is preliminary data.</text>
</comment>
<dbReference type="EMBL" id="DXEU01000129">
    <property type="protein sequence ID" value="HIX52594.1"/>
    <property type="molecule type" value="Genomic_DNA"/>
</dbReference>